<evidence type="ECO:0000313" key="1">
    <source>
        <dbReference type="EMBL" id="CAI5770597.1"/>
    </source>
</evidence>
<evidence type="ECO:0000313" key="2">
    <source>
        <dbReference type="Proteomes" id="UP001178461"/>
    </source>
</evidence>
<accession>A0AA35K2J1</accession>
<dbReference type="EMBL" id="OX395128">
    <property type="protein sequence ID" value="CAI5770597.1"/>
    <property type="molecule type" value="Genomic_DNA"/>
</dbReference>
<protein>
    <submittedName>
        <fullName evidence="1">Uncharacterized protein</fullName>
    </submittedName>
</protein>
<organism evidence="1 2">
    <name type="scientific">Podarcis lilfordi</name>
    <name type="common">Lilford's wall lizard</name>
    <dbReference type="NCBI Taxonomy" id="74358"/>
    <lineage>
        <taxon>Eukaryota</taxon>
        <taxon>Metazoa</taxon>
        <taxon>Chordata</taxon>
        <taxon>Craniata</taxon>
        <taxon>Vertebrata</taxon>
        <taxon>Euteleostomi</taxon>
        <taxon>Lepidosauria</taxon>
        <taxon>Squamata</taxon>
        <taxon>Bifurcata</taxon>
        <taxon>Unidentata</taxon>
        <taxon>Episquamata</taxon>
        <taxon>Laterata</taxon>
        <taxon>Lacertibaenia</taxon>
        <taxon>Lacertidae</taxon>
        <taxon>Podarcis</taxon>
    </lineage>
</organism>
<feature type="non-terminal residue" evidence="1">
    <location>
        <position position="1"/>
    </location>
</feature>
<gene>
    <name evidence="1" type="ORF">PODLI_1B041951</name>
</gene>
<dbReference type="Proteomes" id="UP001178461">
    <property type="component" value="Chromosome 3"/>
</dbReference>
<keyword evidence="2" id="KW-1185">Reference proteome</keyword>
<proteinExistence type="predicted"/>
<dbReference type="AlphaFoldDB" id="A0AA35K2J1"/>
<name>A0AA35K2J1_9SAUR</name>
<sequence length="88" mass="9724">QLQSSNQSLLRGRVLHEMRNVAVRSKTISCSKAVGFQPGSISCRLTARFECACGKMIITLSVRRYKLKGGILPSSTQLTFAICQLHLQ</sequence>
<reference evidence="1" key="1">
    <citation type="submission" date="2022-12" db="EMBL/GenBank/DDBJ databases">
        <authorList>
            <person name="Alioto T."/>
            <person name="Alioto T."/>
            <person name="Gomez Garrido J."/>
        </authorList>
    </citation>
    <scope>NUCLEOTIDE SEQUENCE</scope>
</reference>